<dbReference type="KEGG" id="noa:BKM31_00010"/>
<feature type="compositionally biased region" description="Low complexity" evidence="1">
    <location>
        <begin position="1"/>
        <end position="19"/>
    </location>
</feature>
<organism evidence="2 3">
    <name type="scientific">[Actinomadura] parvosata subsp. kistnae</name>
    <dbReference type="NCBI Taxonomy" id="1909395"/>
    <lineage>
        <taxon>Bacteria</taxon>
        <taxon>Bacillati</taxon>
        <taxon>Actinomycetota</taxon>
        <taxon>Actinomycetes</taxon>
        <taxon>Streptosporangiales</taxon>
        <taxon>Streptosporangiaceae</taxon>
        <taxon>Nonomuraea</taxon>
    </lineage>
</organism>
<dbReference type="EMBL" id="CP017717">
    <property type="protein sequence ID" value="AQZ60112.1"/>
    <property type="molecule type" value="Genomic_DNA"/>
</dbReference>
<dbReference type="STRING" id="1909395.BKM31_00010"/>
<proteinExistence type="predicted"/>
<sequence>MAWTSGSGSSKMAASSASARPCRTDRSRSSRWGRSRESSASGSSSDMRPGRDQEPMLAGLATTARWARATAYSQGRLRAGSTTRSAYRWTVIAAPATACSASPAASSVRQ</sequence>
<reference evidence="3" key="1">
    <citation type="journal article" date="2017" name="Med. Chem. Commun.">
        <title>Nonomuraea sp. ATCC 55076 harbours the largest actinomycete chromosome to date and the kistamicin biosynthetic gene cluster.</title>
        <authorList>
            <person name="Nazari B."/>
            <person name="Forneris C.C."/>
            <person name="Gibson M.I."/>
            <person name="Moon K."/>
            <person name="Schramma K.R."/>
            <person name="Seyedsayamdost M.R."/>
        </authorList>
    </citation>
    <scope>NUCLEOTIDE SEQUENCE [LARGE SCALE GENOMIC DNA]</scope>
    <source>
        <strain evidence="3">ATCC 55076</strain>
    </source>
</reference>
<name>A0A1U9ZQ82_9ACTN</name>
<accession>A0A1U9ZQ82</accession>
<dbReference type="AlphaFoldDB" id="A0A1U9ZQ82"/>
<evidence type="ECO:0000313" key="3">
    <source>
        <dbReference type="Proteomes" id="UP000190797"/>
    </source>
</evidence>
<feature type="region of interest" description="Disordered" evidence="1">
    <location>
        <begin position="1"/>
        <end position="60"/>
    </location>
</feature>
<dbReference type="Proteomes" id="UP000190797">
    <property type="component" value="Chromosome"/>
</dbReference>
<evidence type="ECO:0000313" key="2">
    <source>
        <dbReference type="EMBL" id="AQZ60112.1"/>
    </source>
</evidence>
<protein>
    <submittedName>
        <fullName evidence="2">Uncharacterized protein</fullName>
    </submittedName>
</protein>
<gene>
    <name evidence="2" type="ORF">BKM31_00010</name>
</gene>
<evidence type="ECO:0000256" key="1">
    <source>
        <dbReference type="SAM" id="MobiDB-lite"/>
    </source>
</evidence>
<keyword evidence="3" id="KW-1185">Reference proteome</keyword>